<gene>
    <name evidence="1" type="ORF">PsorP6_001430</name>
</gene>
<organism evidence="1 2">
    <name type="scientific">Peronosclerospora sorghi</name>
    <dbReference type="NCBI Taxonomy" id="230839"/>
    <lineage>
        <taxon>Eukaryota</taxon>
        <taxon>Sar</taxon>
        <taxon>Stramenopiles</taxon>
        <taxon>Oomycota</taxon>
        <taxon>Peronosporomycetes</taxon>
        <taxon>Peronosporales</taxon>
        <taxon>Peronosporaceae</taxon>
        <taxon>Peronosclerospora</taxon>
    </lineage>
</organism>
<name>A0ACC0WUK1_9STRA</name>
<sequence length="97" mass="11332">MLHVPIDDSPFLFHWSLWLPFTVNTNKQVPNHHSFPAIVFTIARTFSFVRTDVKYTYHFDLNSIPPKFSSSKELVEKMQSSVQIGASPLNYMSFMHR</sequence>
<proteinExistence type="predicted"/>
<keyword evidence="2" id="KW-1185">Reference proteome</keyword>
<evidence type="ECO:0000313" key="1">
    <source>
        <dbReference type="EMBL" id="KAI9921695.1"/>
    </source>
</evidence>
<protein>
    <submittedName>
        <fullName evidence="1">Uncharacterized protein</fullName>
    </submittedName>
</protein>
<comment type="caution">
    <text evidence="1">The sequence shown here is derived from an EMBL/GenBank/DDBJ whole genome shotgun (WGS) entry which is preliminary data.</text>
</comment>
<evidence type="ECO:0000313" key="2">
    <source>
        <dbReference type="Proteomes" id="UP001163321"/>
    </source>
</evidence>
<dbReference type="EMBL" id="CM047580">
    <property type="protein sequence ID" value="KAI9921695.1"/>
    <property type="molecule type" value="Genomic_DNA"/>
</dbReference>
<reference evidence="1 2" key="1">
    <citation type="journal article" date="2022" name="bioRxiv">
        <title>The genome of the oomycete Peronosclerospora sorghi, a cosmopolitan pathogen of maize and sorghum, is inflated with dispersed pseudogenes.</title>
        <authorList>
            <person name="Fletcher K."/>
            <person name="Martin F."/>
            <person name="Isakeit T."/>
            <person name="Cavanaugh K."/>
            <person name="Magill C."/>
            <person name="Michelmore R."/>
        </authorList>
    </citation>
    <scope>NUCLEOTIDE SEQUENCE [LARGE SCALE GENOMIC DNA]</scope>
    <source>
        <strain evidence="1">P6</strain>
    </source>
</reference>
<accession>A0ACC0WUK1</accession>
<dbReference type="Proteomes" id="UP001163321">
    <property type="component" value="Chromosome 1"/>
</dbReference>